<dbReference type="AlphaFoldDB" id="A0A1Z4JP78"/>
<accession>A0A1Z4JP78</accession>
<sequence length="122" mass="13692">MSNFSPGTKVDVRHCVSDLNTREIVEHWISGYSIFDPSNKSISIPSRLRPRIGEVLIVSESSPRPFRKKLSDIRLHNPKTSKPFGDVYPRSSGAILIEGATIESEEEDLQIGLEPPEEVFDD</sequence>
<name>A0A1Z4JP78_LEPBY</name>
<proteinExistence type="predicted"/>
<evidence type="ECO:0000313" key="2">
    <source>
        <dbReference type="Proteomes" id="UP000217895"/>
    </source>
</evidence>
<dbReference type="EMBL" id="AP018203">
    <property type="protein sequence ID" value="BAY58529.1"/>
    <property type="molecule type" value="Genomic_DNA"/>
</dbReference>
<gene>
    <name evidence="1" type="ORF">NIES2135_54020</name>
</gene>
<protein>
    <submittedName>
        <fullName evidence="1">Uncharacterized protein</fullName>
    </submittedName>
</protein>
<evidence type="ECO:0000313" key="1">
    <source>
        <dbReference type="EMBL" id="BAY58529.1"/>
    </source>
</evidence>
<organism evidence="1 2">
    <name type="scientific">Leptolyngbya boryana NIES-2135</name>
    <dbReference type="NCBI Taxonomy" id="1973484"/>
    <lineage>
        <taxon>Bacteria</taxon>
        <taxon>Bacillati</taxon>
        <taxon>Cyanobacteriota</taxon>
        <taxon>Cyanophyceae</taxon>
        <taxon>Leptolyngbyales</taxon>
        <taxon>Leptolyngbyaceae</taxon>
        <taxon>Leptolyngbya group</taxon>
        <taxon>Leptolyngbya</taxon>
    </lineage>
</organism>
<reference evidence="1 2" key="1">
    <citation type="submission" date="2017-06" db="EMBL/GenBank/DDBJ databases">
        <title>Genome sequencing of cyanobaciteial culture collection at National Institute for Environmental Studies (NIES).</title>
        <authorList>
            <person name="Hirose Y."/>
            <person name="Shimura Y."/>
            <person name="Fujisawa T."/>
            <person name="Nakamura Y."/>
            <person name="Kawachi M."/>
        </authorList>
    </citation>
    <scope>NUCLEOTIDE SEQUENCE [LARGE SCALE GENOMIC DNA]</scope>
    <source>
        <strain evidence="1 2">NIES-2135</strain>
    </source>
</reference>
<keyword evidence="2" id="KW-1185">Reference proteome</keyword>
<dbReference type="Proteomes" id="UP000217895">
    <property type="component" value="Chromosome"/>
</dbReference>